<feature type="transmembrane region" description="Helical" evidence="1">
    <location>
        <begin position="272"/>
        <end position="292"/>
    </location>
</feature>
<evidence type="ECO:0000313" key="3">
    <source>
        <dbReference type="Proteomes" id="UP000245119"/>
    </source>
</evidence>
<gene>
    <name evidence="2" type="ORF">C0Q70_21434</name>
</gene>
<keyword evidence="1" id="KW-0812">Transmembrane</keyword>
<feature type="transmembrane region" description="Helical" evidence="1">
    <location>
        <begin position="332"/>
        <end position="349"/>
    </location>
</feature>
<dbReference type="GO" id="GO:0008028">
    <property type="term" value="F:monocarboxylic acid transmembrane transporter activity"/>
    <property type="evidence" value="ECO:0007669"/>
    <property type="project" value="TreeGrafter"/>
</dbReference>
<proteinExistence type="predicted"/>
<protein>
    <recommendedName>
        <fullName evidence="4">Major facilitator superfamily (MFS) profile domain-containing protein</fullName>
    </recommendedName>
</protein>
<evidence type="ECO:0000313" key="2">
    <source>
        <dbReference type="EMBL" id="PVD18877.1"/>
    </source>
</evidence>
<dbReference type="OrthoDB" id="6499973at2759"/>
<feature type="transmembrane region" description="Helical" evidence="1">
    <location>
        <begin position="20"/>
        <end position="45"/>
    </location>
</feature>
<dbReference type="Proteomes" id="UP000245119">
    <property type="component" value="Linkage Group LG14"/>
</dbReference>
<accession>A0A2T7NCJ8</accession>
<dbReference type="InterPro" id="IPR036259">
    <property type="entry name" value="MFS_trans_sf"/>
</dbReference>
<evidence type="ECO:0000256" key="1">
    <source>
        <dbReference type="SAM" id="Phobius"/>
    </source>
</evidence>
<feature type="transmembrane region" description="Helical" evidence="1">
    <location>
        <begin position="246"/>
        <end position="263"/>
    </location>
</feature>
<dbReference type="PANTHER" id="PTHR11360">
    <property type="entry name" value="MONOCARBOXYLATE TRANSPORTER"/>
    <property type="match status" value="1"/>
</dbReference>
<feature type="transmembrane region" description="Helical" evidence="1">
    <location>
        <begin position="97"/>
        <end position="120"/>
    </location>
</feature>
<dbReference type="InterPro" id="IPR011701">
    <property type="entry name" value="MFS"/>
</dbReference>
<feature type="transmembrane region" description="Helical" evidence="1">
    <location>
        <begin position="298"/>
        <end position="320"/>
    </location>
</feature>
<dbReference type="PANTHER" id="PTHR11360:SF284">
    <property type="entry name" value="EG:103B4.3 PROTEIN-RELATED"/>
    <property type="match status" value="1"/>
</dbReference>
<feature type="transmembrane region" description="Helical" evidence="1">
    <location>
        <begin position="213"/>
        <end position="234"/>
    </location>
</feature>
<dbReference type="SUPFAM" id="SSF103473">
    <property type="entry name" value="MFS general substrate transporter"/>
    <property type="match status" value="2"/>
</dbReference>
<dbReference type="Pfam" id="PF07690">
    <property type="entry name" value="MFS_1"/>
    <property type="match status" value="1"/>
</dbReference>
<sequence length="425" mass="46885">MEQVMHDEGGDVGDGWGCVVYSSFLIHVIVGSVNYFFHTFLVFFLEDFHDGPSETEFIWELQPNFVYIIGPVAAALTNKYGCRVVTTAGALISGFSFIFSFLYAHSLYFMYFALCVMAVLREAPSLHHGARCMRVRGRPLCPSAAHRTPVEGLRKAQRHTRHGRHLLVVIVCGVLFSPPEVPRRPVVAVTGENIEGGRRHRGRALLSLLKNQVFLVFAISNFLIFIDLTMLFTLPWNKAIQTGSGMWTTPLVYVISCVVFGYVSDKQWVDRLMLYNTVLIICGVATALIPLIGGKLLVTFPLACGICIGAYETLTSVLLVDLLGIELLPSSLGFLMLFQGAAHVIGQRVSGGFEIYFVIKCATIAISGAMLFVLSCERSTPSERRVHQIEMGKLQITISTSAAKTYSLPEEEGMLTSDPAHHKAV</sequence>
<dbReference type="InterPro" id="IPR050327">
    <property type="entry name" value="Proton-linked_MCT"/>
</dbReference>
<dbReference type="EMBL" id="PZQS01000014">
    <property type="protein sequence ID" value="PVD18877.1"/>
    <property type="molecule type" value="Genomic_DNA"/>
</dbReference>
<keyword evidence="1" id="KW-1133">Transmembrane helix</keyword>
<evidence type="ECO:0008006" key="4">
    <source>
        <dbReference type="Google" id="ProtNLM"/>
    </source>
</evidence>
<organism evidence="2 3">
    <name type="scientific">Pomacea canaliculata</name>
    <name type="common">Golden apple snail</name>
    <dbReference type="NCBI Taxonomy" id="400727"/>
    <lineage>
        <taxon>Eukaryota</taxon>
        <taxon>Metazoa</taxon>
        <taxon>Spiralia</taxon>
        <taxon>Lophotrochozoa</taxon>
        <taxon>Mollusca</taxon>
        <taxon>Gastropoda</taxon>
        <taxon>Caenogastropoda</taxon>
        <taxon>Architaenioglossa</taxon>
        <taxon>Ampullarioidea</taxon>
        <taxon>Ampullariidae</taxon>
        <taxon>Pomacea</taxon>
    </lineage>
</organism>
<keyword evidence="1" id="KW-0472">Membrane</keyword>
<feature type="transmembrane region" description="Helical" evidence="1">
    <location>
        <begin position="355"/>
        <end position="375"/>
    </location>
</feature>
<dbReference type="AlphaFoldDB" id="A0A2T7NCJ8"/>
<keyword evidence="3" id="KW-1185">Reference proteome</keyword>
<reference evidence="2 3" key="1">
    <citation type="submission" date="2018-04" db="EMBL/GenBank/DDBJ databases">
        <title>The genome of golden apple snail Pomacea canaliculata provides insight into stress tolerance and invasive adaptation.</title>
        <authorList>
            <person name="Liu C."/>
            <person name="Liu B."/>
            <person name="Ren Y."/>
            <person name="Zhang Y."/>
            <person name="Wang H."/>
            <person name="Li S."/>
            <person name="Jiang F."/>
            <person name="Yin L."/>
            <person name="Zhang G."/>
            <person name="Qian W."/>
            <person name="Fan W."/>
        </authorList>
    </citation>
    <scope>NUCLEOTIDE SEQUENCE [LARGE SCALE GENOMIC DNA]</scope>
    <source>
        <strain evidence="2">SZHN2017</strain>
        <tissue evidence="2">Muscle</tissue>
    </source>
</reference>
<comment type="caution">
    <text evidence="2">The sequence shown here is derived from an EMBL/GenBank/DDBJ whole genome shotgun (WGS) entry which is preliminary data.</text>
</comment>
<name>A0A2T7NCJ8_POMCA</name>